<dbReference type="Pfam" id="PF01648">
    <property type="entry name" value="ACPS"/>
    <property type="match status" value="1"/>
</dbReference>
<keyword evidence="5" id="KW-1185">Reference proteome</keyword>
<evidence type="ECO:0000256" key="2">
    <source>
        <dbReference type="ARBA" id="ARBA00022679"/>
    </source>
</evidence>
<protein>
    <submittedName>
        <fullName evidence="4">4'-phosphopantetheinyl transferase AcpT</fullName>
    </submittedName>
</protein>
<evidence type="ECO:0000313" key="5">
    <source>
        <dbReference type="Proteomes" id="UP000010297"/>
    </source>
</evidence>
<organism evidence="4 5">
    <name type="scientific">Atlantibacter hermannii NBRC 105704</name>
    <dbReference type="NCBI Taxonomy" id="1115512"/>
    <lineage>
        <taxon>Bacteria</taxon>
        <taxon>Pseudomonadati</taxon>
        <taxon>Pseudomonadota</taxon>
        <taxon>Gammaproteobacteria</taxon>
        <taxon>Enterobacterales</taxon>
        <taxon>Enterobacteriaceae</taxon>
        <taxon>Atlantibacter</taxon>
    </lineage>
</organism>
<evidence type="ECO:0000256" key="1">
    <source>
        <dbReference type="ARBA" id="ARBA00010990"/>
    </source>
</evidence>
<dbReference type="eggNOG" id="COG2091">
    <property type="taxonomic scope" value="Bacteria"/>
</dbReference>
<dbReference type="EMBL" id="BAFF01000007">
    <property type="protein sequence ID" value="GAB52583.1"/>
    <property type="molecule type" value="Genomic_DNA"/>
</dbReference>
<name>H5V3M5_ATLHE</name>
<comment type="caution">
    <text evidence="4">The sequence shown here is derived from an EMBL/GenBank/DDBJ whole genome shotgun (WGS) entry which is preliminary data.</text>
</comment>
<dbReference type="NCBIfam" id="NF007676">
    <property type="entry name" value="PRK10351.1"/>
    <property type="match status" value="1"/>
</dbReference>
<dbReference type="Proteomes" id="UP000010297">
    <property type="component" value="Unassembled WGS sequence"/>
</dbReference>
<dbReference type="SUPFAM" id="SSF56214">
    <property type="entry name" value="4'-phosphopantetheinyl transferase"/>
    <property type="match status" value="2"/>
</dbReference>
<keyword evidence="2 4" id="KW-0808">Transferase</keyword>
<dbReference type="AlphaFoldDB" id="H5V3M5"/>
<dbReference type="InterPro" id="IPR037143">
    <property type="entry name" value="4-PPantetheinyl_Trfase_dom_sf"/>
</dbReference>
<dbReference type="PANTHER" id="PTHR12215:SF10">
    <property type="entry name" value="L-AMINOADIPATE-SEMIALDEHYDE DEHYDROGENASE-PHOSPHOPANTETHEINYL TRANSFERASE"/>
    <property type="match status" value="1"/>
</dbReference>
<dbReference type="GO" id="GO:0008897">
    <property type="term" value="F:holo-[acyl-carrier-protein] synthase activity"/>
    <property type="evidence" value="ECO:0007669"/>
    <property type="project" value="InterPro"/>
</dbReference>
<dbReference type="Gene3D" id="3.90.470.20">
    <property type="entry name" value="4'-phosphopantetheinyl transferase domain"/>
    <property type="match status" value="1"/>
</dbReference>
<reference evidence="4 5" key="1">
    <citation type="submission" date="2012-02" db="EMBL/GenBank/DDBJ databases">
        <title>Whole genome shotgun sequence of Escherichia hermannii NBRC 105704.</title>
        <authorList>
            <person name="Yoshida I."/>
            <person name="Hosoyama A."/>
            <person name="Tsuchikane K."/>
            <person name="Katsumata H."/>
            <person name="Yamazaki S."/>
            <person name="Fujita N."/>
        </authorList>
    </citation>
    <scope>NUCLEOTIDE SEQUENCE [LARGE SCALE GENOMIC DNA]</scope>
    <source>
        <strain evidence="4 5">NBRC 105704</strain>
    </source>
</reference>
<dbReference type="GO" id="GO:0000287">
    <property type="term" value="F:magnesium ion binding"/>
    <property type="evidence" value="ECO:0007669"/>
    <property type="project" value="InterPro"/>
</dbReference>
<gene>
    <name evidence="4" type="primary">acpT</name>
    <name evidence="4" type="ORF">EH105704_07_01500</name>
</gene>
<dbReference type="InterPro" id="IPR050559">
    <property type="entry name" value="P-Pant_transferase_sf"/>
</dbReference>
<sequence length="202" mass="22147">MVRLIVGQISALSAPATVARWLPADVVAAAPDGPRRNSWLAGRIMLAAHCPEESLQALTFNHQGKPAFTRPDAPCFNISHSGDEIVLGIDAIAPVGVDIEILRPRSAWRRIARDYFGEAEVLRLLALPEDEQLSAFWHGWTLREAVLKQRGGSVWEMSTLDISPDALAAHGLHTCWHRHEARLIAVCAAHPFQVTVLTMTGD</sequence>
<accession>H5V3M5</accession>
<dbReference type="RefSeq" id="WP_002436598.1">
    <property type="nucleotide sequence ID" value="NZ_BAFF01000007.1"/>
</dbReference>
<dbReference type="GeneID" id="92830436"/>
<evidence type="ECO:0000313" key="4">
    <source>
        <dbReference type="EMBL" id="GAB52583.1"/>
    </source>
</evidence>
<evidence type="ECO:0000259" key="3">
    <source>
        <dbReference type="Pfam" id="PF01648"/>
    </source>
</evidence>
<feature type="domain" description="4'-phosphopantetheinyl transferase" evidence="3">
    <location>
        <begin position="94"/>
        <end position="154"/>
    </location>
</feature>
<dbReference type="PANTHER" id="PTHR12215">
    <property type="entry name" value="PHOSPHOPANTETHEINE TRANSFERASE"/>
    <property type="match status" value="1"/>
</dbReference>
<dbReference type="GO" id="GO:0005829">
    <property type="term" value="C:cytosol"/>
    <property type="evidence" value="ECO:0007669"/>
    <property type="project" value="TreeGrafter"/>
</dbReference>
<comment type="similarity">
    <text evidence="1">Belongs to the P-Pant transferase superfamily. Gsp/Sfp/HetI/AcpT family.</text>
</comment>
<dbReference type="GO" id="GO:0019878">
    <property type="term" value="P:lysine biosynthetic process via aminoadipic acid"/>
    <property type="evidence" value="ECO:0007669"/>
    <property type="project" value="TreeGrafter"/>
</dbReference>
<dbReference type="InterPro" id="IPR008278">
    <property type="entry name" value="4-PPantetheinyl_Trfase_dom"/>
</dbReference>
<proteinExistence type="inferred from homology"/>